<name>A0A0J7JZD2_LASNI</name>
<organism evidence="3 4">
    <name type="scientific">Lasius niger</name>
    <name type="common">Black garden ant</name>
    <dbReference type="NCBI Taxonomy" id="67767"/>
    <lineage>
        <taxon>Eukaryota</taxon>
        <taxon>Metazoa</taxon>
        <taxon>Ecdysozoa</taxon>
        <taxon>Arthropoda</taxon>
        <taxon>Hexapoda</taxon>
        <taxon>Insecta</taxon>
        <taxon>Pterygota</taxon>
        <taxon>Neoptera</taxon>
        <taxon>Endopterygota</taxon>
        <taxon>Hymenoptera</taxon>
        <taxon>Apocrita</taxon>
        <taxon>Aculeata</taxon>
        <taxon>Formicoidea</taxon>
        <taxon>Formicidae</taxon>
        <taxon>Formicinae</taxon>
        <taxon>Lasius</taxon>
        <taxon>Lasius</taxon>
    </lineage>
</organism>
<gene>
    <name evidence="3" type="ORF">RF55_20532</name>
</gene>
<evidence type="ECO:0000313" key="3">
    <source>
        <dbReference type="EMBL" id="KMQ83246.1"/>
    </source>
</evidence>
<dbReference type="PaxDb" id="67767-A0A0J7JZD2"/>
<feature type="region of interest" description="Disordered" evidence="2">
    <location>
        <begin position="166"/>
        <end position="191"/>
    </location>
</feature>
<feature type="region of interest" description="Disordered" evidence="2">
    <location>
        <begin position="1"/>
        <end position="33"/>
    </location>
</feature>
<reference evidence="3 4" key="1">
    <citation type="submission" date="2015-04" db="EMBL/GenBank/DDBJ databases">
        <title>Lasius niger genome sequencing.</title>
        <authorList>
            <person name="Konorov E.A."/>
            <person name="Nikitin M.A."/>
            <person name="Kirill M.V."/>
            <person name="Chang P."/>
        </authorList>
    </citation>
    <scope>NUCLEOTIDE SEQUENCE [LARGE SCALE GENOMIC DNA]</scope>
    <source>
        <tissue evidence="3">Whole</tissue>
    </source>
</reference>
<proteinExistence type="predicted"/>
<keyword evidence="1" id="KW-0175">Coiled coil</keyword>
<protein>
    <submittedName>
        <fullName evidence="3">Kinesin heavy chain</fullName>
    </submittedName>
</protein>
<sequence>MSAAAEQRVEEDPKKSGNVKEDDSDNDYTPGDFAALGTSAVGALGLKALEIAETERANSPNINGVVSGRIKDKIEKAVNVINTLIYKAEATGDPSSLRAKNRQLTAQIEELRVADVIRKRELENMKVIIDDLKKEIRELRGDLTAAIEAKTRARDCQRATLSKFRSLRGNGRRNGRQGPRGSVNWSGGRRC</sequence>
<accession>A0A0J7JZD2</accession>
<comment type="caution">
    <text evidence="3">The sequence shown here is derived from an EMBL/GenBank/DDBJ whole genome shotgun (WGS) entry which is preliminary data.</text>
</comment>
<dbReference type="EMBL" id="LBMM01020618">
    <property type="protein sequence ID" value="KMQ83246.1"/>
    <property type="molecule type" value="Genomic_DNA"/>
</dbReference>
<evidence type="ECO:0000256" key="2">
    <source>
        <dbReference type="SAM" id="MobiDB-lite"/>
    </source>
</evidence>
<feature type="coiled-coil region" evidence="1">
    <location>
        <begin position="122"/>
        <end position="149"/>
    </location>
</feature>
<dbReference type="AlphaFoldDB" id="A0A0J7JZD2"/>
<evidence type="ECO:0000313" key="4">
    <source>
        <dbReference type="Proteomes" id="UP000036403"/>
    </source>
</evidence>
<feature type="compositionally biased region" description="Basic and acidic residues" evidence="2">
    <location>
        <begin position="7"/>
        <end position="21"/>
    </location>
</feature>
<evidence type="ECO:0000256" key="1">
    <source>
        <dbReference type="SAM" id="Coils"/>
    </source>
</evidence>
<dbReference type="Proteomes" id="UP000036403">
    <property type="component" value="Unassembled WGS sequence"/>
</dbReference>
<keyword evidence="4" id="KW-1185">Reference proteome</keyword>